<dbReference type="AlphaFoldDB" id="A0A364MZV0"/>
<accession>A0A364MZV0</accession>
<proteinExistence type="predicted"/>
<evidence type="ECO:0000256" key="1">
    <source>
        <dbReference type="SAM" id="MobiDB-lite"/>
    </source>
</evidence>
<dbReference type="Gene3D" id="1.20.1280.50">
    <property type="match status" value="1"/>
</dbReference>
<evidence type="ECO:0000313" key="4">
    <source>
        <dbReference type="Proteomes" id="UP000249619"/>
    </source>
</evidence>
<dbReference type="Proteomes" id="UP000249619">
    <property type="component" value="Unassembled WGS sequence"/>
</dbReference>
<name>A0A364MZV0_STELY</name>
<gene>
    <name evidence="3" type="ORF">DDE83_006159</name>
</gene>
<organism evidence="3 4">
    <name type="scientific">Stemphylium lycopersici</name>
    <name type="common">Tomato gray leaf spot disease fungus</name>
    <name type="synonym">Thyrospora lycopersici</name>
    <dbReference type="NCBI Taxonomy" id="183478"/>
    <lineage>
        <taxon>Eukaryota</taxon>
        <taxon>Fungi</taxon>
        <taxon>Dikarya</taxon>
        <taxon>Ascomycota</taxon>
        <taxon>Pezizomycotina</taxon>
        <taxon>Dothideomycetes</taxon>
        <taxon>Pleosporomycetidae</taxon>
        <taxon>Pleosporales</taxon>
        <taxon>Pleosporineae</taxon>
        <taxon>Pleosporaceae</taxon>
        <taxon>Stemphylium</taxon>
    </lineage>
</organism>
<feature type="compositionally biased region" description="Basic and acidic residues" evidence="1">
    <location>
        <begin position="122"/>
        <end position="142"/>
    </location>
</feature>
<dbReference type="InterPro" id="IPR001810">
    <property type="entry name" value="F-box_dom"/>
</dbReference>
<dbReference type="Pfam" id="PF12937">
    <property type="entry name" value="F-box-like"/>
    <property type="match status" value="1"/>
</dbReference>
<reference evidence="4" key="1">
    <citation type="submission" date="2018-05" db="EMBL/GenBank/DDBJ databases">
        <title>Draft genome sequence of Stemphylium lycopersici strain CIDEFI 213.</title>
        <authorList>
            <person name="Medina R."/>
            <person name="Franco M.E.E."/>
            <person name="Lucentini C.G."/>
            <person name="Saparrat M.C.N."/>
            <person name="Balatti P.A."/>
        </authorList>
    </citation>
    <scope>NUCLEOTIDE SEQUENCE [LARGE SCALE GENOMIC DNA]</scope>
    <source>
        <strain evidence="4">CIDEFI 213</strain>
    </source>
</reference>
<feature type="domain" description="F-box" evidence="2">
    <location>
        <begin position="2"/>
        <end position="54"/>
    </location>
</feature>
<comment type="caution">
    <text evidence="3">The sequence shown here is derived from an EMBL/GenBank/DDBJ whole genome shotgun (WGS) entry which is preliminary data.</text>
</comment>
<protein>
    <recommendedName>
        <fullName evidence="2">F-box domain-containing protein</fullName>
    </recommendedName>
</protein>
<dbReference type="EMBL" id="QGDH01000091">
    <property type="protein sequence ID" value="RAR08059.1"/>
    <property type="molecule type" value="Genomic_DNA"/>
</dbReference>
<sequence length="584" mass="67148">MEELPNELIVHAFSYLHFPIKDFSTPHRKGRTRDLAVLCRVCRRFRDLATPFVYESIEREIDINNPAFYQLPRALLSNPELRKHIKSVRLKASSDNLWRVGRIFDYESWNYKHRVPVEIRQDVGEGNDEGVKGENEEAHGETTSEEDDPYFLLFGERYAESEADESDEPNPHHYFPRHAALHDVLQGFTAEFSHLDANELLKRAVLGSDPLLDTIVLLAPNLQRLWVRIPLMYGLEETTVNVPQPFASGPVSYTFNFLNVLHIDLYRNPFSRTSEGIISLLLLPALTDLTIGRWGKLQDRPSNIPTGRDVTLHTQEFSLWPVRTSTAITEFELVRVPHYSSNCYRGYYEQMGPALIEHSDTLVKVSTSDYQIHGGRVLKDPGVLRLGPDFASLRTLRMPVYLLFTPHLFTPSAASEGPSILTGLLPSSLEDLRLDLAQEWGQNMELYLGFLYQAYEEGHFPHLKSVHFYWYLEVFDYSCPTFLRISQVNEEMGQLMRIRALFEESPVAFDIYMLVDCSPKDFPPDSWLSQFAVGIISWRRFSIFSRQGSKGTPMVEGSTNGQHHTQEEIQEEMSHGYWHSGEVD</sequence>
<feature type="region of interest" description="Disordered" evidence="1">
    <location>
        <begin position="122"/>
        <end position="145"/>
    </location>
</feature>
<keyword evidence="4" id="KW-1185">Reference proteome</keyword>
<evidence type="ECO:0000259" key="2">
    <source>
        <dbReference type="Pfam" id="PF12937"/>
    </source>
</evidence>
<evidence type="ECO:0000313" key="3">
    <source>
        <dbReference type="EMBL" id="RAR08059.1"/>
    </source>
</evidence>